<gene>
    <name evidence="1" type="ORF">J0M35_14385</name>
</gene>
<dbReference type="AlphaFoldDB" id="A0A8J7P8Z0"/>
<dbReference type="EMBL" id="JAFLCK010000021">
    <property type="protein sequence ID" value="MBN8661549.1"/>
    <property type="molecule type" value="Genomic_DNA"/>
</dbReference>
<dbReference type="InterPro" id="IPR011990">
    <property type="entry name" value="TPR-like_helical_dom_sf"/>
</dbReference>
<evidence type="ECO:0008006" key="3">
    <source>
        <dbReference type="Google" id="ProtNLM"/>
    </source>
</evidence>
<accession>A0A8J7P8Z0</accession>
<organism evidence="1 2">
    <name type="scientific">Candidatus Obscuribacter phosphatis</name>
    <dbReference type="NCBI Taxonomy" id="1906157"/>
    <lineage>
        <taxon>Bacteria</taxon>
        <taxon>Bacillati</taxon>
        <taxon>Candidatus Melainabacteria</taxon>
        <taxon>Candidatus Obscuribacterales</taxon>
        <taxon>Candidatus Obscuribacteraceae</taxon>
        <taxon>Candidatus Obscuribacter</taxon>
    </lineage>
</organism>
<sequence>MLSILLWQSSIPVLSQPALLRSEEFVSLRQTDNAGLSARFNEQELNSPGETFILAVDGKPVQELSLDEIKRLLDGSYGSTLSLELADSLGQTAVKTVVRHPLIKPTLETLDPFLYFQNLDGANNTSFVNLLALSSINSDIIAKASCRKAIDSLQQEDLHYSVAYFNAVLLLQASGDFAEADKYFEKLLAEMNHTGEQIEPSTYFAELVRNLLALGKVSQAERLCRSFQVISREKAKDDVSADYSPQFLELSELYASIPTSSAKATGLALARELADKVSSSKVAVFSDEWLRFAQIIQSYGMTESALFICAQLNAKPMVDRKKLYLLYYKARLEAELGLFAAAENELLSLKERFAKLPEKERRLLERLPAFFPRHSDLDSALLSVAKKKIPAAPPPIKPTSPSFDYPSDTSGLVLARDAQLAIEQRKYDQVKIITNKLVSKFADSRAAKLGQAIRQNYFATCMHLARRLTDCGQLTQARELLHKLQQVCIAKQDLDYRHDISLPMIASEFAYINYIETGDPDWQSFWGAIQGGRKSNFREADVDESRIQKSCSNNLRHLAVAFHLAGETKRARLFIDGALQEAEKTPDVNGLSLLYTDAARIYACQNQKDYSFVRALCTKALADKPDINEQVVYSLVELCRTLDARGRSQEALDILFGYEKVIAADARGWICGPLDREKALLYLRLGNNLAALSSLKQNFEGETLSSRDSLLSAQISERLGDKHAAAGAYLNAVGPASTLSEFEKEKIIKKAIALCRSCSKLDTLLLAKAYLALSGLEYERNADLSLSLREKACELLPDSDPEKPRLLESIVWHKGYSAARQNSTRQAVDKQTPDKLLRERIDLAKRAVAAALSQKKGDVVHYYLALALLEAQGGIVDDAIKHARQAIEAYSEAGKNAYAKCAKYEYLIDCRLPMALVESGRSELAISLLDEAQAKVDACAGLGSLPAQIQMMHRFSFYMRQNNFLRAEQVLDNFLETDLNQGYYAPPEHDVHICRGPGDYPVQSSQSLVDDILDVIGHAGGQATGVFKIKLLEKILSAQKKQFDQTDYRIALTQCALGACLQSCGFNERALTTFQSAIETMHLYENMHHIAEKVNPAYFAALQKLHRYTDIESFKRTINDDWKSWKRKAKSSWRR</sequence>
<dbReference type="Proteomes" id="UP000664277">
    <property type="component" value="Unassembled WGS sequence"/>
</dbReference>
<comment type="caution">
    <text evidence="1">The sequence shown here is derived from an EMBL/GenBank/DDBJ whole genome shotgun (WGS) entry which is preliminary data.</text>
</comment>
<dbReference type="Gene3D" id="1.25.40.10">
    <property type="entry name" value="Tetratricopeptide repeat domain"/>
    <property type="match status" value="1"/>
</dbReference>
<evidence type="ECO:0000313" key="1">
    <source>
        <dbReference type="EMBL" id="MBN8661549.1"/>
    </source>
</evidence>
<reference evidence="1" key="1">
    <citation type="submission" date="2021-02" db="EMBL/GenBank/DDBJ databases">
        <title>Genome-Resolved Metagenomics of a Microbial Community Performing Photosynthetic Biological Nutrient Removal.</title>
        <authorList>
            <person name="Mcdaniel E.A."/>
        </authorList>
    </citation>
    <scope>NUCLEOTIDE SEQUENCE</scope>
    <source>
        <strain evidence="1">UWPOB_OBS1</strain>
    </source>
</reference>
<evidence type="ECO:0000313" key="2">
    <source>
        <dbReference type="Proteomes" id="UP000664277"/>
    </source>
</evidence>
<name>A0A8J7P8Z0_9BACT</name>
<proteinExistence type="predicted"/>
<protein>
    <recommendedName>
        <fullName evidence="3">Tetratricopeptide repeat protein</fullName>
    </recommendedName>
</protein>